<evidence type="ECO:0000313" key="3">
    <source>
        <dbReference type="Proteomes" id="UP000295252"/>
    </source>
</evidence>
<keyword evidence="1" id="KW-0472">Membrane</keyword>
<feature type="transmembrane region" description="Helical" evidence="1">
    <location>
        <begin position="20"/>
        <end position="40"/>
    </location>
</feature>
<dbReference type="EMBL" id="HG739092">
    <property type="protein sequence ID" value="CDP02730.1"/>
    <property type="molecule type" value="Genomic_DNA"/>
</dbReference>
<accession>A0A068U2H1</accession>
<dbReference type="AlphaFoldDB" id="A0A068U2H1"/>
<dbReference type="Proteomes" id="UP000295252">
    <property type="component" value="Chromosome IX"/>
</dbReference>
<reference evidence="3" key="1">
    <citation type="journal article" date="2014" name="Science">
        <title>The coffee genome provides insight into the convergent evolution of caffeine biosynthesis.</title>
        <authorList>
            <person name="Denoeud F."/>
            <person name="Carretero-Paulet L."/>
            <person name="Dereeper A."/>
            <person name="Droc G."/>
            <person name="Guyot R."/>
            <person name="Pietrella M."/>
            <person name="Zheng C."/>
            <person name="Alberti A."/>
            <person name="Anthony F."/>
            <person name="Aprea G."/>
            <person name="Aury J.M."/>
            <person name="Bento P."/>
            <person name="Bernard M."/>
            <person name="Bocs S."/>
            <person name="Campa C."/>
            <person name="Cenci A."/>
            <person name="Combes M.C."/>
            <person name="Crouzillat D."/>
            <person name="Da Silva C."/>
            <person name="Daddiego L."/>
            <person name="De Bellis F."/>
            <person name="Dussert S."/>
            <person name="Garsmeur O."/>
            <person name="Gayraud T."/>
            <person name="Guignon V."/>
            <person name="Jahn K."/>
            <person name="Jamilloux V."/>
            <person name="Joet T."/>
            <person name="Labadie K."/>
            <person name="Lan T."/>
            <person name="Leclercq J."/>
            <person name="Lepelley M."/>
            <person name="Leroy T."/>
            <person name="Li L.T."/>
            <person name="Librado P."/>
            <person name="Lopez L."/>
            <person name="Munoz A."/>
            <person name="Noel B."/>
            <person name="Pallavicini A."/>
            <person name="Perrotta G."/>
            <person name="Poncet V."/>
            <person name="Pot D."/>
            <person name="Priyono X."/>
            <person name="Rigoreau M."/>
            <person name="Rouard M."/>
            <person name="Rozas J."/>
            <person name="Tranchant-Dubreuil C."/>
            <person name="VanBuren R."/>
            <person name="Zhang Q."/>
            <person name="Andrade A.C."/>
            <person name="Argout X."/>
            <person name="Bertrand B."/>
            <person name="de Kochko A."/>
            <person name="Graziosi G."/>
            <person name="Henry R.J."/>
            <person name="Jayarama X."/>
            <person name="Ming R."/>
            <person name="Nagai C."/>
            <person name="Rounsley S."/>
            <person name="Sankoff D."/>
            <person name="Giuliano G."/>
            <person name="Albert V.A."/>
            <person name="Wincker P."/>
            <person name="Lashermes P."/>
        </authorList>
    </citation>
    <scope>NUCLEOTIDE SEQUENCE [LARGE SCALE GENOMIC DNA]</scope>
    <source>
        <strain evidence="3">cv. DH200-94</strain>
    </source>
</reference>
<evidence type="ECO:0000256" key="1">
    <source>
        <dbReference type="SAM" id="Phobius"/>
    </source>
</evidence>
<proteinExistence type="predicted"/>
<dbReference type="Gramene" id="CDP02730">
    <property type="protein sequence ID" value="CDP02730"/>
    <property type="gene ID" value="GSCOC_T00040205001"/>
</dbReference>
<organism evidence="2 3">
    <name type="scientific">Coffea canephora</name>
    <name type="common">Robusta coffee</name>
    <dbReference type="NCBI Taxonomy" id="49390"/>
    <lineage>
        <taxon>Eukaryota</taxon>
        <taxon>Viridiplantae</taxon>
        <taxon>Streptophyta</taxon>
        <taxon>Embryophyta</taxon>
        <taxon>Tracheophyta</taxon>
        <taxon>Spermatophyta</taxon>
        <taxon>Magnoliopsida</taxon>
        <taxon>eudicotyledons</taxon>
        <taxon>Gunneridae</taxon>
        <taxon>Pentapetalae</taxon>
        <taxon>asterids</taxon>
        <taxon>lamiids</taxon>
        <taxon>Gentianales</taxon>
        <taxon>Rubiaceae</taxon>
        <taxon>Ixoroideae</taxon>
        <taxon>Gardenieae complex</taxon>
        <taxon>Bertiereae - Coffeeae clade</taxon>
        <taxon>Coffeeae</taxon>
        <taxon>Coffea</taxon>
    </lineage>
</organism>
<sequence length="166" mass="19307">MRQTKQMLEALRLRFETRKLLVISPFLNLNYPILVLSLPKPANFAATFHTSKPLREARDFLRIAYSSIYALLISKFEVCQSKISFMSEEAVYYLGSIGLLGEYCPTSRKKSRDFFERVDCMHLWSFHTELYDCSRAQGSLVLEDQSWCVEKSLEDTYILKSCSSFL</sequence>
<evidence type="ECO:0000313" key="2">
    <source>
        <dbReference type="EMBL" id="CDP02730.1"/>
    </source>
</evidence>
<dbReference type="InParanoid" id="A0A068U2H1"/>
<name>A0A068U2H1_COFCA</name>
<keyword evidence="1" id="KW-1133">Transmembrane helix</keyword>
<keyword evidence="1" id="KW-0812">Transmembrane</keyword>
<dbReference type="OrthoDB" id="1726943at2759"/>
<protein>
    <submittedName>
        <fullName evidence="2">Uncharacterized protein</fullName>
    </submittedName>
</protein>
<gene>
    <name evidence="2" type="ORF">GSCOC_T00040205001</name>
</gene>
<keyword evidence="3" id="KW-1185">Reference proteome</keyword>